<dbReference type="EC" id="2.1.1.67" evidence="4 9"/>
<dbReference type="NCBIfam" id="NF009732">
    <property type="entry name" value="PRK13255.1"/>
    <property type="match status" value="1"/>
</dbReference>
<dbReference type="FunFam" id="3.40.50.150:FF:000101">
    <property type="entry name" value="Thiopurine S-methyltransferase"/>
    <property type="match status" value="1"/>
</dbReference>
<evidence type="ECO:0000256" key="3">
    <source>
        <dbReference type="ARBA" id="ARBA00008145"/>
    </source>
</evidence>
<feature type="binding site" evidence="9">
    <location>
        <position position="45"/>
    </location>
    <ligand>
        <name>S-adenosyl-L-methionine</name>
        <dbReference type="ChEBI" id="CHEBI:59789"/>
    </ligand>
</feature>
<evidence type="ECO:0000256" key="5">
    <source>
        <dbReference type="ARBA" id="ARBA00022490"/>
    </source>
</evidence>
<dbReference type="InterPro" id="IPR022474">
    <property type="entry name" value="Thiopur_S-MeTfrase_Se/Te_detox"/>
</dbReference>
<keyword evidence="11" id="KW-1185">Reference proteome</keyword>
<organism evidence="10 11">
    <name type="scientific">Thiohalorhabdus denitrificans</name>
    <dbReference type="NCBI Taxonomy" id="381306"/>
    <lineage>
        <taxon>Bacteria</taxon>
        <taxon>Pseudomonadati</taxon>
        <taxon>Pseudomonadota</taxon>
        <taxon>Gammaproteobacteria</taxon>
        <taxon>Thiohalorhabdales</taxon>
        <taxon>Thiohalorhabdaceae</taxon>
        <taxon>Thiohalorhabdus</taxon>
    </lineage>
</organism>
<dbReference type="Pfam" id="PF05724">
    <property type="entry name" value="TPMT"/>
    <property type="match status" value="1"/>
</dbReference>
<reference evidence="11" key="1">
    <citation type="submission" date="2016-10" db="EMBL/GenBank/DDBJ databases">
        <authorList>
            <person name="Varghese N."/>
        </authorList>
    </citation>
    <scope>NUCLEOTIDE SEQUENCE [LARGE SCALE GENOMIC DNA]</scope>
    <source>
        <strain evidence="11">HL 19</strain>
    </source>
</reference>
<dbReference type="InterPro" id="IPR025835">
    <property type="entry name" value="Thiopurine_S-MeTrfase"/>
</dbReference>
<evidence type="ECO:0000313" key="10">
    <source>
        <dbReference type="EMBL" id="SCX79560.1"/>
    </source>
</evidence>
<evidence type="ECO:0000256" key="1">
    <source>
        <dbReference type="ARBA" id="ARBA00000903"/>
    </source>
</evidence>
<dbReference type="GO" id="GO:0008119">
    <property type="term" value="F:thiopurine S-methyltransferase activity"/>
    <property type="evidence" value="ECO:0007669"/>
    <property type="project" value="UniProtKB-UniRule"/>
</dbReference>
<sequence>MDREFWLDRWKNNRINWHLEKVNPHLLDFWPEMPVPAGGRVFVPLCGKTVDMHWLAAERGHTVVGVELSEQACRDFYAENGMEPEVTEDGPFLRFHAGGVTILCGDFFDLDADRLGPVDGVFDRASFIALPPEMRERYGRAMHDLLPSRPPILFWTLEYPQEQMSGPPFAVHEPELETLYGSTYELETLRLWDVLEESPGFREAGVTELREHVYRLTARE</sequence>
<dbReference type="Proteomes" id="UP000183104">
    <property type="component" value="Unassembled WGS sequence"/>
</dbReference>
<dbReference type="HAMAP" id="MF_00812">
    <property type="entry name" value="Thiopur_methtran"/>
    <property type="match status" value="1"/>
</dbReference>
<dbReference type="GO" id="GO:0005737">
    <property type="term" value="C:cytoplasm"/>
    <property type="evidence" value="ECO:0007669"/>
    <property type="project" value="UniProtKB-SubCell"/>
</dbReference>
<keyword evidence="7 9" id="KW-0808">Transferase</keyword>
<comment type="similarity">
    <text evidence="3 9">Belongs to the class I-like SAM-binding methyltransferase superfamily. TPMT family.</text>
</comment>
<dbReference type="RefSeq" id="WP_054966856.1">
    <property type="nucleotide sequence ID" value="NZ_FMUN01000001.1"/>
</dbReference>
<dbReference type="STRING" id="381306.AN478_11950"/>
<protein>
    <recommendedName>
        <fullName evidence="4 9">Thiopurine S-methyltransferase</fullName>
        <ecNumber evidence="4 9">2.1.1.67</ecNumber>
    </recommendedName>
    <alternativeName>
        <fullName evidence="9">Thiopurine methyltransferase</fullName>
    </alternativeName>
</protein>
<evidence type="ECO:0000256" key="7">
    <source>
        <dbReference type="ARBA" id="ARBA00022679"/>
    </source>
</evidence>
<feature type="binding site" evidence="9">
    <location>
        <position position="67"/>
    </location>
    <ligand>
        <name>S-adenosyl-L-methionine</name>
        <dbReference type="ChEBI" id="CHEBI:59789"/>
    </ligand>
</feature>
<dbReference type="GO" id="GO:0032259">
    <property type="term" value="P:methylation"/>
    <property type="evidence" value="ECO:0007669"/>
    <property type="project" value="UniProtKB-KW"/>
</dbReference>
<dbReference type="PANTHER" id="PTHR10259">
    <property type="entry name" value="THIOPURINE S-METHYLTRANSFERASE"/>
    <property type="match status" value="1"/>
</dbReference>
<dbReference type="NCBIfam" id="TIGR03840">
    <property type="entry name" value="TMPT_Se_Te"/>
    <property type="match status" value="1"/>
</dbReference>
<keyword evidence="8 9" id="KW-0949">S-adenosyl-L-methionine</keyword>
<dbReference type="EMBL" id="FMUN01000001">
    <property type="protein sequence ID" value="SCX79560.1"/>
    <property type="molecule type" value="Genomic_DNA"/>
</dbReference>
<accession>A0A0P9C750</accession>
<dbReference type="InterPro" id="IPR008854">
    <property type="entry name" value="TPMT"/>
</dbReference>
<evidence type="ECO:0000256" key="9">
    <source>
        <dbReference type="HAMAP-Rule" id="MF_00812"/>
    </source>
</evidence>
<comment type="catalytic activity">
    <reaction evidence="1 9">
        <text>S-adenosyl-L-methionine + a thiopurine = S-adenosyl-L-homocysteine + a thiopurine S-methylether.</text>
        <dbReference type="EC" id="2.1.1.67"/>
    </reaction>
</comment>
<gene>
    <name evidence="9" type="primary">tpm</name>
    <name evidence="10" type="ORF">SAMN05661077_0473</name>
</gene>
<comment type="subcellular location">
    <subcellularLocation>
        <location evidence="2 9">Cytoplasm</location>
    </subcellularLocation>
</comment>
<dbReference type="Gene3D" id="3.40.50.150">
    <property type="entry name" value="Vaccinia Virus protein VP39"/>
    <property type="match status" value="1"/>
</dbReference>
<dbReference type="InterPro" id="IPR029063">
    <property type="entry name" value="SAM-dependent_MTases_sf"/>
</dbReference>
<dbReference type="PROSITE" id="PS51585">
    <property type="entry name" value="SAM_MT_TPMT"/>
    <property type="match status" value="1"/>
</dbReference>
<dbReference type="SUPFAM" id="SSF53335">
    <property type="entry name" value="S-adenosyl-L-methionine-dependent methyltransferases"/>
    <property type="match status" value="1"/>
</dbReference>
<dbReference type="PATRIC" id="fig|381306.5.peg.1533"/>
<dbReference type="OrthoDB" id="9778208at2"/>
<evidence type="ECO:0000256" key="6">
    <source>
        <dbReference type="ARBA" id="ARBA00022603"/>
    </source>
</evidence>
<dbReference type="PANTHER" id="PTHR10259:SF11">
    <property type="entry name" value="THIOPURINE S-METHYLTRANSFERASE"/>
    <property type="match status" value="1"/>
</dbReference>
<feature type="binding site" evidence="9">
    <location>
        <position position="10"/>
    </location>
    <ligand>
        <name>S-adenosyl-L-methionine</name>
        <dbReference type="ChEBI" id="CHEBI:59789"/>
    </ligand>
</feature>
<proteinExistence type="inferred from homology"/>
<evidence type="ECO:0000256" key="8">
    <source>
        <dbReference type="ARBA" id="ARBA00022691"/>
    </source>
</evidence>
<name>A0A0P9C750_9GAMM</name>
<evidence type="ECO:0000256" key="4">
    <source>
        <dbReference type="ARBA" id="ARBA00011905"/>
    </source>
</evidence>
<dbReference type="PIRSF" id="PIRSF023956">
    <property type="entry name" value="Thiopurine_S-methyltransferase"/>
    <property type="match status" value="1"/>
</dbReference>
<feature type="binding site" evidence="9">
    <location>
        <position position="124"/>
    </location>
    <ligand>
        <name>S-adenosyl-L-methionine</name>
        <dbReference type="ChEBI" id="CHEBI:59789"/>
    </ligand>
</feature>
<evidence type="ECO:0000256" key="2">
    <source>
        <dbReference type="ARBA" id="ARBA00004496"/>
    </source>
</evidence>
<dbReference type="AlphaFoldDB" id="A0A0P9C750"/>
<keyword evidence="6 9" id="KW-0489">Methyltransferase</keyword>
<dbReference type="GO" id="GO:0010038">
    <property type="term" value="P:response to metal ion"/>
    <property type="evidence" value="ECO:0007669"/>
    <property type="project" value="InterPro"/>
</dbReference>
<dbReference type="CDD" id="cd02440">
    <property type="entry name" value="AdoMet_MTases"/>
    <property type="match status" value="1"/>
</dbReference>
<evidence type="ECO:0000313" key="11">
    <source>
        <dbReference type="Proteomes" id="UP000183104"/>
    </source>
</evidence>
<keyword evidence="5 9" id="KW-0963">Cytoplasm</keyword>